<comment type="caution">
    <text evidence="3">The sequence shown here is derived from an EMBL/GenBank/DDBJ whole genome shotgun (WGS) entry which is preliminary data.</text>
</comment>
<comment type="similarity">
    <text evidence="1">Belongs to the short-chain dehydrogenases/reductases (SDR) family.</text>
</comment>
<dbReference type="InterPro" id="IPR036291">
    <property type="entry name" value="NAD(P)-bd_dom_sf"/>
</dbReference>
<dbReference type="Pfam" id="PF13561">
    <property type="entry name" value="adh_short_C2"/>
    <property type="match status" value="1"/>
</dbReference>
<protein>
    <submittedName>
        <fullName evidence="3">SDR family oxidoreductase</fullName>
    </submittedName>
</protein>
<dbReference type="InterPro" id="IPR002347">
    <property type="entry name" value="SDR_fam"/>
</dbReference>
<evidence type="ECO:0000256" key="1">
    <source>
        <dbReference type="ARBA" id="ARBA00006484"/>
    </source>
</evidence>
<dbReference type="EMBL" id="JAHYBZ010000001">
    <property type="protein sequence ID" value="MBW6396870.1"/>
    <property type="molecule type" value="Genomic_DNA"/>
</dbReference>
<dbReference type="SMART" id="SM00822">
    <property type="entry name" value="PKS_KR"/>
    <property type="match status" value="1"/>
</dbReference>
<feature type="domain" description="Ketoreductase" evidence="2">
    <location>
        <begin position="9"/>
        <end position="191"/>
    </location>
</feature>
<keyword evidence="4" id="KW-1185">Reference proteome</keyword>
<dbReference type="PRINTS" id="PR00081">
    <property type="entry name" value="GDHRDH"/>
</dbReference>
<evidence type="ECO:0000313" key="4">
    <source>
        <dbReference type="Proteomes" id="UP001196565"/>
    </source>
</evidence>
<evidence type="ECO:0000313" key="3">
    <source>
        <dbReference type="EMBL" id="MBW6396870.1"/>
    </source>
</evidence>
<sequence length="249" mass="25146">MSTSDLAGRVALVTGAAGGIGRAVATALGDAGASLALADIREPPAPPDALTMAVDVTRRDAIAAMVARTVERFGRLDILVNVAGVVSTGAAETLPEAEWDRVLGINLKGTFLCCQAAIPAMRANGFGRIVNIGSIIGKNGGNARPWLDKGELDRAGNVAYGVSKAGVHALTYFLAREVAANGITVNAVAPGPIASAMTTNFPAALQALIPVGRMGRAEEVAAAVAFLAGPSAGFITGEVLDVNGGMWAD</sequence>
<dbReference type="PANTHER" id="PTHR42760">
    <property type="entry name" value="SHORT-CHAIN DEHYDROGENASES/REDUCTASES FAMILY MEMBER"/>
    <property type="match status" value="1"/>
</dbReference>
<organism evidence="3 4">
    <name type="scientific">Roseomonas alba</name>
    <dbReference type="NCBI Taxonomy" id="2846776"/>
    <lineage>
        <taxon>Bacteria</taxon>
        <taxon>Pseudomonadati</taxon>
        <taxon>Pseudomonadota</taxon>
        <taxon>Alphaproteobacteria</taxon>
        <taxon>Acetobacterales</taxon>
        <taxon>Roseomonadaceae</taxon>
        <taxon>Roseomonas</taxon>
    </lineage>
</organism>
<reference evidence="3 4" key="1">
    <citation type="submission" date="2021-07" db="EMBL/GenBank/DDBJ databases">
        <authorList>
            <person name="So Y."/>
        </authorList>
    </citation>
    <scope>NUCLEOTIDE SEQUENCE [LARGE SCALE GENOMIC DNA]</scope>
    <source>
        <strain evidence="3 4">HJA6</strain>
    </source>
</reference>
<accession>A0ABS7A438</accession>
<dbReference type="SUPFAM" id="SSF51735">
    <property type="entry name" value="NAD(P)-binding Rossmann-fold domains"/>
    <property type="match status" value="1"/>
</dbReference>
<dbReference type="PANTHER" id="PTHR42760:SF40">
    <property type="entry name" value="3-OXOACYL-[ACYL-CARRIER-PROTEIN] REDUCTASE, CHLOROPLASTIC"/>
    <property type="match status" value="1"/>
</dbReference>
<dbReference type="PRINTS" id="PR00080">
    <property type="entry name" value="SDRFAMILY"/>
</dbReference>
<dbReference type="InterPro" id="IPR057326">
    <property type="entry name" value="KR_dom"/>
</dbReference>
<evidence type="ECO:0000259" key="2">
    <source>
        <dbReference type="SMART" id="SM00822"/>
    </source>
</evidence>
<dbReference type="Proteomes" id="UP001196565">
    <property type="component" value="Unassembled WGS sequence"/>
</dbReference>
<name>A0ABS7A438_9PROT</name>
<dbReference type="InterPro" id="IPR020904">
    <property type="entry name" value="Sc_DH/Rdtase_CS"/>
</dbReference>
<dbReference type="Gene3D" id="3.40.50.720">
    <property type="entry name" value="NAD(P)-binding Rossmann-like Domain"/>
    <property type="match status" value="1"/>
</dbReference>
<dbReference type="RefSeq" id="WP_219761460.1">
    <property type="nucleotide sequence ID" value="NZ_JAHYBZ010000001.1"/>
</dbReference>
<dbReference type="PROSITE" id="PS00061">
    <property type="entry name" value="ADH_SHORT"/>
    <property type="match status" value="1"/>
</dbReference>
<gene>
    <name evidence="3" type="ORF">KPL78_03375</name>
</gene>
<proteinExistence type="inferred from homology"/>